<evidence type="ECO:0000313" key="4">
    <source>
        <dbReference type="Proteomes" id="UP001595637"/>
    </source>
</evidence>
<keyword evidence="1" id="KW-1133">Transmembrane helix</keyword>
<organism evidence="3 4">
    <name type="scientific">Salinicoccus sesuvii</name>
    <dbReference type="NCBI Taxonomy" id="868281"/>
    <lineage>
        <taxon>Bacteria</taxon>
        <taxon>Bacillati</taxon>
        <taxon>Bacillota</taxon>
        <taxon>Bacilli</taxon>
        <taxon>Bacillales</taxon>
        <taxon>Staphylococcaceae</taxon>
        <taxon>Salinicoccus</taxon>
    </lineage>
</organism>
<feature type="transmembrane region" description="Helical" evidence="1">
    <location>
        <begin position="63"/>
        <end position="81"/>
    </location>
</feature>
<name>A0ABV7NAC5_9STAP</name>
<keyword evidence="1" id="KW-0812">Transmembrane</keyword>
<reference evidence="4" key="1">
    <citation type="journal article" date="2019" name="Int. J. Syst. Evol. Microbiol.">
        <title>The Global Catalogue of Microorganisms (GCM) 10K type strain sequencing project: providing services to taxonomists for standard genome sequencing and annotation.</title>
        <authorList>
            <consortium name="The Broad Institute Genomics Platform"/>
            <consortium name="The Broad Institute Genome Sequencing Center for Infectious Disease"/>
            <person name="Wu L."/>
            <person name="Ma J."/>
        </authorList>
    </citation>
    <scope>NUCLEOTIDE SEQUENCE [LARGE SCALE GENOMIC DNA]</scope>
    <source>
        <strain evidence="4">CCM 7756</strain>
    </source>
</reference>
<feature type="domain" description="Potassium channel" evidence="2">
    <location>
        <begin position="2"/>
        <end position="79"/>
    </location>
</feature>
<dbReference type="InterPro" id="IPR013099">
    <property type="entry name" value="K_chnl_dom"/>
</dbReference>
<protein>
    <submittedName>
        <fullName evidence="3">Ion channel</fullName>
    </submittedName>
</protein>
<dbReference type="RefSeq" id="WP_380656797.1">
    <property type="nucleotide sequence ID" value="NZ_JBHRVQ010000001.1"/>
</dbReference>
<comment type="caution">
    <text evidence="3">The sequence shown here is derived from an EMBL/GenBank/DDBJ whole genome shotgun (WGS) entry which is preliminary data.</text>
</comment>
<proteinExistence type="predicted"/>
<dbReference type="SUPFAM" id="SSF81324">
    <property type="entry name" value="Voltage-gated potassium channels"/>
    <property type="match status" value="1"/>
</dbReference>
<sequence>MFSLFLIFAIIYYILSLQAPIYMDGNAGESVDEYHFSDVLYYSGVTLLSIGYGDYTPLGVTRFLSLFEGFLGIVVPSVIFIKEISRNDT</sequence>
<dbReference type="Gene3D" id="1.10.287.70">
    <property type="match status" value="1"/>
</dbReference>
<evidence type="ECO:0000259" key="2">
    <source>
        <dbReference type="Pfam" id="PF07885"/>
    </source>
</evidence>
<dbReference type="EMBL" id="JBHRVQ010000001">
    <property type="protein sequence ID" value="MFC3389510.1"/>
    <property type="molecule type" value="Genomic_DNA"/>
</dbReference>
<keyword evidence="1" id="KW-0472">Membrane</keyword>
<dbReference type="Proteomes" id="UP001595637">
    <property type="component" value="Unassembled WGS sequence"/>
</dbReference>
<gene>
    <name evidence="3" type="ORF">ACFOEO_13045</name>
</gene>
<accession>A0ABV7NAC5</accession>
<evidence type="ECO:0000256" key="1">
    <source>
        <dbReference type="SAM" id="Phobius"/>
    </source>
</evidence>
<evidence type="ECO:0000313" key="3">
    <source>
        <dbReference type="EMBL" id="MFC3389510.1"/>
    </source>
</evidence>
<dbReference type="Pfam" id="PF07885">
    <property type="entry name" value="Ion_trans_2"/>
    <property type="match status" value="1"/>
</dbReference>
<keyword evidence="4" id="KW-1185">Reference proteome</keyword>